<keyword evidence="6" id="KW-1185">Reference proteome</keyword>
<dbReference type="OrthoDB" id="103819at2759"/>
<dbReference type="GO" id="GO:0008270">
    <property type="term" value="F:zinc ion binding"/>
    <property type="evidence" value="ECO:0007669"/>
    <property type="project" value="InterPro"/>
</dbReference>
<dbReference type="Proteomes" id="UP000510686">
    <property type="component" value="Chromosome 4"/>
</dbReference>
<keyword evidence="1" id="KW-0479">Metal-binding</keyword>
<dbReference type="CDD" id="cd12148">
    <property type="entry name" value="fungal_TF_MHR"/>
    <property type="match status" value="1"/>
</dbReference>
<dbReference type="InterPro" id="IPR036864">
    <property type="entry name" value="Zn2-C6_fun-type_DNA-bd_sf"/>
</dbReference>
<dbReference type="SUPFAM" id="SSF57701">
    <property type="entry name" value="Zn2/Cys6 DNA-binding domain"/>
    <property type="match status" value="1"/>
</dbReference>
<feature type="region of interest" description="Disordered" evidence="3">
    <location>
        <begin position="631"/>
        <end position="671"/>
    </location>
</feature>
<dbReference type="KEGG" id="mbrn:26246611"/>
<protein>
    <recommendedName>
        <fullName evidence="4">Zn(2)-C6 fungal-type domain-containing protein</fullName>
    </recommendedName>
</protein>
<feature type="compositionally biased region" description="Low complexity" evidence="3">
    <location>
        <begin position="649"/>
        <end position="666"/>
    </location>
</feature>
<dbReference type="EMBL" id="CP058935">
    <property type="protein sequence ID" value="QLI70325.1"/>
    <property type="molecule type" value="Genomic_DNA"/>
</dbReference>
<gene>
    <name evidence="5" type="ORF">G6M90_00g067470</name>
</gene>
<evidence type="ECO:0000256" key="1">
    <source>
        <dbReference type="ARBA" id="ARBA00022723"/>
    </source>
</evidence>
<dbReference type="PROSITE" id="PS50048">
    <property type="entry name" value="ZN2_CY6_FUNGAL_2"/>
    <property type="match status" value="1"/>
</dbReference>
<dbReference type="InterPro" id="IPR007219">
    <property type="entry name" value="XnlR_reg_dom"/>
</dbReference>
<evidence type="ECO:0000313" key="5">
    <source>
        <dbReference type="EMBL" id="QLI70325.1"/>
    </source>
</evidence>
<dbReference type="CDD" id="cd00067">
    <property type="entry name" value="GAL4"/>
    <property type="match status" value="1"/>
</dbReference>
<feature type="domain" description="Zn(2)-C6 fungal-type" evidence="4">
    <location>
        <begin position="10"/>
        <end position="40"/>
    </location>
</feature>
<proteinExistence type="predicted"/>
<feature type="compositionally biased region" description="Polar residues" evidence="3">
    <location>
        <begin position="698"/>
        <end position="713"/>
    </location>
</feature>
<organism evidence="5 6">
    <name type="scientific">Metarhizium brunneum</name>
    <dbReference type="NCBI Taxonomy" id="500148"/>
    <lineage>
        <taxon>Eukaryota</taxon>
        <taxon>Fungi</taxon>
        <taxon>Dikarya</taxon>
        <taxon>Ascomycota</taxon>
        <taxon>Pezizomycotina</taxon>
        <taxon>Sordariomycetes</taxon>
        <taxon>Hypocreomycetidae</taxon>
        <taxon>Hypocreales</taxon>
        <taxon>Clavicipitaceae</taxon>
        <taxon>Metarhizium</taxon>
    </lineage>
</organism>
<name>A0A7D5Z272_9HYPO</name>
<evidence type="ECO:0000256" key="2">
    <source>
        <dbReference type="ARBA" id="ARBA00023242"/>
    </source>
</evidence>
<evidence type="ECO:0000256" key="3">
    <source>
        <dbReference type="SAM" id="MobiDB-lite"/>
    </source>
</evidence>
<dbReference type="PANTHER" id="PTHR46910">
    <property type="entry name" value="TRANSCRIPTION FACTOR PDR1"/>
    <property type="match status" value="1"/>
</dbReference>
<reference evidence="5 6" key="1">
    <citation type="submission" date="2020-07" db="EMBL/GenBank/DDBJ databases">
        <title>Telomere length de novo assembly of all 7 chromosomes of the fungus, Metarhizium brunneum, using a novel assembly pipeline.</title>
        <authorList>
            <person name="Saud z."/>
            <person name="Kortsinoglou A."/>
            <person name="Kouvelis V.N."/>
            <person name="Butt T.M."/>
        </authorList>
    </citation>
    <scope>NUCLEOTIDE SEQUENCE [LARGE SCALE GENOMIC DNA]</scope>
    <source>
        <strain evidence="5 6">4556</strain>
    </source>
</reference>
<dbReference type="GeneID" id="26246611"/>
<dbReference type="GO" id="GO:0006351">
    <property type="term" value="P:DNA-templated transcription"/>
    <property type="evidence" value="ECO:0007669"/>
    <property type="project" value="InterPro"/>
</dbReference>
<dbReference type="Pfam" id="PF00172">
    <property type="entry name" value="Zn_clus"/>
    <property type="match status" value="1"/>
</dbReference>
<dbReference type="InterPro" id="IPR001138">
    <property type="entry name" value="Zn2Cys6_DnaBD"/>
</dbReference>
<evidence type="ECO:0000313" key="6">
    <source>
        <dbReference type="Proteomes" id="UP000510686"/>
    </source>
</evidence>
<dbReference type="GO" id="GO:0003677">
    <property type="term" value="F:DNA binding"/>
    <property type="evidence" value="ECO:0007669"/>
    <property type="project" value="InterPro"/>
</dbReference>
<keyword evidence="2" id="KW-0539">Nucleus</keyword>
<dbReference type="RefSeq" id="XP_014540504.2">
    <property type="nucleotide sequence ID" value="XM_014685018.2"/>
</dbReference>
<accession>A0A7D5Z272</accession>
<dbReference type="GO" id="GO:0000981">
    <property type="term" value="F:DNA-binding transcription factor activity, RNA polymerase II-specific"/>
    <property type="evidence" value="ECO:0007669"/>
    <property type="project" value="InterPro"/>
</dbReference>
<dbReference type="PANTHER" id="PTHR46910:SF1">
    <property type="entry name" value="MISCELLANEOUS ZN(II)2CYS6 TRANSCRIPTION FACTOR (EUROFUNG)-RELATED"/>
    <property type="match status" value="1"/>
</dbReference>
<evidence type="ECO:0000259" key="4">
    <source>
        <dbReference type="PROSITE" id="PS50048"/>
    </source>
</evidence>
<sequence>METKRGDYAVCDLCRAKKIRCGREKPSCANCSRLGQVCEWSGQGKKCNQTALLRQTILGLSCRIQTLESSMLDNEKTPKGLCSVALPASFGSDARQSSRTRPSGMQSRDVVVNHGFTKPQGTFLTIPSQGLGEKLFGPTSLESLMLTFKDTLADGLDPETTPALKECSDLALCDVSLPMNQREDLPTDESLPTPPPSAILNAMIEPYFATVNAHFPIWTKRQIEEMAATLEQSTSTERDAATMICCNNLILMTLTANSLRSRWGKPLQTKHRRRHLSIDSDITAGFLMNAKRAIKHVELLLSPCLVNVQALLSLCIVAQEHLSLYLVEAIFSLAAQCAKSTGIHQWEYFRGHFNEQAAQERRSVSYCLYILDKTVCWTTGTSPSIPASDLLLDYTLAPDDGGTMAYLFARTELAVIEEMIYLRVYSNQVEVRTDDQVRQVAAKISQRLQDWLVSWRIHLNEVESHQKQPVWKAKLAVDFLCVQLLLLWPYESHPDALFHQQTHIARRCMRLVLHLWQSTQEGGLHVAIARSVVYNTQVPRRLLVLVTNWFNWKQNADFCKFSCSLVASHPPLYLHAIYMQGARGRGQEFDQDLLRDYTEMLEVIADSQGENCYNRRLCQISRFLMRVKTTQNTPNKRQKLNPRATSATSIPSPQSGSSLSNGSPIQVHSPSRTSRFMALERHNQEGGISAGGLDDSLNLLSPSEQSNMGQSQPLADELETATSYTSDFLGQYDAVDFDSRAADEEFGVCDNLWLQQGGLDQPSTSPPARYAVGADWGMTEFPPFQR</sequence>
<dbReference type="Gene3D" id="4.10.240.10">
    <property type="entry name" value="Zn(2)-C6 fungal-type DNA-binding domain"/>
    <property type="match status" value="1"/>
</dbReference>
<dbReference type="InterPro" id="IPR050987">
    <property type="entry name" value="AtrR-like"/>
</dbReference>
<dbReference type="SMART" id="SM00066">
    <property type="entry name" value="GAL4"/>
    <property type="match status" value="1"/>
</dbReference>
<dbReference type="PROSITE" id="PS00463">
    <property type="entry name" value="ZN2_CY6_FUNGAL_1"/>
    <property type="match status" value="1"/>
</dbReference>
<dbReference type="Pfam" id="PF04082">
    <property type="entry name" value="Fungal_trans"/>
    <property type="match status" value="1"/>
</dbReference>
<feature type="region of interest" description="Disordered" evidence="3">
    <location>
        <begin position="686"/>
        <end position="715"/>
    </location>
</feature>
<dbReference type="AlphaFoldDB" id="A0A7D5Z272"/>